<name>A0A164FPS0_BACCE</name>
<keyword evidence="1" id="KW-1133">Transmembrane helix</keyword>
<evidence type="ECO:0000313" key="3">
    <source>
        <dbReference type="Proteomes" id="UP000076501"/>
    </source>
</evidence>
<gene>
    <name evidence="2" type="ORF">B4082_2374</name>
</gene>
<sequence>MAVIGAFSFVACLLLLLAGIVFKVKKKGKEKNMFFFSLAAFILFVVMIVMSPAPAKNAKESVEFKIVKDIKFKKTEQRQVRVTTEKTSEKDLEEITK</sequence>
<feature type="transmembrane region" description="Helical" evidence="1">
    <location>
        <begin position="33"/>
        <end position="50"/>
    </location>
</feature>
<dbReference type="AlphaFoldDB" id="A0A164FPS0"/>
<comment type="caution">
    <text evidence="2">The sequence shown here is derived from an EMBL/GenBank/DDBJ whole genome shotgun (WGS) entry which is preliminary data.</text>
</comment>
<keyword evidence="1" id="KW-0472">Membrane</keyword>
<dbReference type="EMBL" id="LJKA01000037">
    <property type="protein sequence ID" value="KZD36345.1"/>
    <property type="molecule type" value="Genomic_DNA"/>
</dbReference>
<dbReference type="PATRIC" id="fig|1396.539.peg.4908"/>
<protein>
    <submittedName>
        <fullName evidence="2">Uncharacterized protein</fullName>
    </submittedName>
</protein>
<proteinExistence type="predicted"/>
<organism evidence="2 3">
    <name type="scientific">Bacillus cereus</name>
    <dbReference type="NCBI Taxonomy" id="1396"/>
    <lineage>
        <taxon>Bacteria</taxon>
        <taxon>Bacillati</taxon>
        <taxon>Bacillota</taxon>
        <taxon>Bacilli</taxon>
        <taxon>Bacillales</taxon>
        <taxon>Bacillaceae</taxon>
        <taxon>Bacillus</taxon>
        <taxon>Bacillus cereus group</taxon>
    </lineage>
</organism>
<evidence type="ECO:0000256" key="1">
    <source>
        <dbReference type="SAM" id="Phobius"/>
    </source>
</evidence>
<evidence type="ECO:0000313" key="2">
    <source>
        <dbReference type="EMBL" id="KZD36345.1"/>
    </source>
</evidence>
<keyword evidence="1" id="KW-0812">Transmembrane</keyword>
<dbReference type="Proteomes" id="UP000076501">
    <property type="component" value="Unassembled WGS sequence"/>
</dbReference>
<accession>A0A164FPS0</accession>
<reference evidence="2 3" key="1">
    <citation type="submission" date="2015-09" db="EMBL/GenBank/DDBJ databases">
        <title>Bacillus cereus food isolates.</title>
        <authorList>
            <person name="Boekhorst J."/>
        </authorList>
    </citation>
    <scope>NUCLEOTIDE SEQUENCE [LARGE SCALE GENOMIC DNA]</scope>
    <source>
        <strain evidence="2 3">B4082</strain>
    </source>
</reference>
<dbReference type="RefSeq" id="WP_063222628.1">
    <property type="nucleotide sequence ID" value="NZ_JAEHBS010000032.1"/>
</dbReference>